<dbReference type="EMBL" id="ML732166">
    <property type="protein sequence ID" value="KAB8077675.1"/>
    <property type="molecule type" value="Genomic_DNA"/>
</dbReference>
<reference evidence="1 2" key="1">
    <citation type="submission" date="2019-04" db="EMBL/GenBank/DDBJ databases">
        <title>Friends and foes A comparative genomics study of 23 Aspergillus species from section Flavi.</title>
        <authorList>
            <consortium name="DOE Joint Genome Institute"/>
            <person name="Kjaerbolling I."/>
            <person name="Vesth T."/>
            <person name="Frisvad J.C."/>
            <person name="Nybo J.L."/>
            <person name="Theobald S."/>
            <person name="Kildgaard S."/>
            <person name="Isbrandt T."/>
            <person name="Kuo A."/>
            <person name="Sato A."/>
            <person name="Lyhne E.K."/>
            <person name="Kogle M.E."/>
            <person name="Wiebenga A."/>
            <person name="Kun R.S."/>
            <person name="Lubbers R.J."/>
            <person name="Makela M.R."/>
            <person name="Barry K."/>
            <person name="Chovatia M."/>
            <person name="Clum A."/>
            <person name="Daum C."/>
            <person name="Haridas S."/>
            <person name="He G."/>
            <person name="LaButti K."/>
            <person name="Lipzen A."/>
            <person name="Mondo S."/>
            <person name="Riley R."/>
            <person name="Salamov A."/>
            <person name="Simmons B.A."/>
            <person name="Magnuson J.K."/>
            <person name="Henrissat B."/>
            <person name="Mortensen U.H."/>
            <person name="Larsen T.O."/>
            <person name="Devries R.P."/>
            <person name="Grigoriev I.V."/>
            <person name="Machida M."/>
            <person name="Baker S.E."/>
            <person name="Andersen M.R."/>
        </authorList>
    </citation>
    <scope>NUCLEOTIDE SEQUENCE [LARGE SCALE GENOMIC DNA]</scope>
    <source>
        <strain evidence="1 2">CBS 151.66</strain>
    </source>
</reference>
<sequence length="124" mass="14420">MDGWIAAPPDSKVTIESSTKAIQDWFRYEGRAFDIDCYEGHKKDHDEWERNWGILHIEHQLAHTGKPTEGCCLCEGVPEPKEPREMDYFPENPSAVSLSRLLVIVSGQPHIDKWWRWRNSGNEE</sequence>
<gene>
    <name evidence="1" type="ORF">BDV29DRAFT_167920</name>
</gene>
<dbReference type="OrthoDB" id="4411463at2759"/>
<evidence type="ECO:0000313" key="1">
    <source>
        <dbReference type="EMBL" id="KAB8077675.1"/>
    </source>
</evidence>
<keyword evidence="2" id="KW-1185">Reference proteome</keyword>
<evidence type="ECO:0000313" key="2">
    <source>
        <dbReference type="Proteomes" id="UP000326565"/>
    </source>
</evidence>
<proteinExistence type="predicted"/>
<accession>A0A5N5XBZ9</accession>
<dbReference type="Proteomes" id="UP000326565">
    <property type="component" value="Unassembled WGS sequence"/>
</dbReference>
<protein>
    <submittedName>
        <fullName evidence="1">Uncharacterized protein</fullName>
    </submittedName>
</protein>
<dbReference type="AlphaFoldDB" id="A0A5N5XBZ9"/>
<name>A0A5N5XBZ9_9EURO</name>
<organism evidence="1 2">
    <name type="scientific">Aspergillus leporis</name>
    <dbReference type="NCBI Taxonomy" id="41062"/>
    <lineage>
        <taxon>Eukaryota</taxon>
        <taxon>Fungi</taxon>
        <taxon>Dikarya</taxon>
        <taxon>Ascomycota</taxon>
        <taxon>Pezizomycotina</taxon>
        <taxon>Eurotiomycetes</taxon>
        <taxon>Eurotiomycetidae</taxon>
        <taxon>Eurotiales</taxon>
        <taxon>Aspergillaceae</taxon>
        <taxon>Aspergillus</taxon>
        <taxon>Aspergillus subgen. Circumdati</taxon>
    </lineage>
</organism>